<name>A0ACC2FQQ3_DALPE</name>
<evidence type="ECO:0000313" key="2">
    <source>
        <dbReference type="Proteomes" id="UP001157502"/>
    </source>
</evidence>
<evidence type="ECO:0000313" key="1">
    <source>
        <dbReference type="EMBL" id="KAJ7993703.1"/>
    </source>
</evidence>
<organism evidence="1 2">
    <name type="scientific">Dallia pectoralis</name>
    <name type="common">Alaska blackfish</name>
    <dbReference type="NCBI Taxonomy" id="75939"/>
    <lineage>
        <taxon>Eukaryota</taxon>
        <taxon>Metazoa</taxon>
        <taxon>Chordata</taxon>
        <taxon>Craniata</taxon>
        <taxon>Vertebrata</taxon>
        <taxon>Euteleostomi</taxon>
        <taxon>Actinopterygii</taxon>
        <taxon>Neopterygii</taxon>
        <taxon>Teleostei</taxon>
        <taxon>Protacanthopterygii</taxon>
        <taxon>Esociformes</taxon>
        <taxon>Umbridae</taxon>
        <taxon>Dallia</taxon>
    </lineage>
</organism>
<comment type="caution">
    <text evidence="1">The sequence shown here is derived from an EMBL/GenBank/DDBJ whole genome shotgun (WGS) entry which is preliminary data.</text>
</comment>
<sequence length="125" mass="13475">MPQPVSLSHMARARGHFGFIRPVLGTQGTVVLFVLSRCSGLSDMKGGIQFLQMTVIWRAEVNSRLVFTCEVAVGRLENFLLDCRPADLKTKTPVGSPSKDSGNNKIANQTAAPIRPCQGFDGSGL</sequence>
<accession>A0ACC2FQQ3</accession>
<proteinExistence type="predicted"/>
<dbReference type="Proteomes" id="UP001157502">
    <property type="component" value="Chromosome 23"/>
</dbReference>
<protein>
    <submittedName>
        <fullName evidence="1">Uncharacterized protein</fullName>
    </submittedName>
</protein>
<gene>
    <name evidence="1" type="ORF">DPEC_G00257420</name>
</gene>
<dbReference type="EMBL" id="CM055750">
    <property type="protein sequence ID" value="KAJ7993703.1"/>
    <property type="molecule type" value="Genomic_DNA"/>
</dbReference>
<keyword evidence="2" id="KW-1185">Reference proteome</keyword>
<reference evidence="1" key="1">
    <citation type="submission" date="2021-05" db="EMBL/GenBank/DDBJ databases">
        <authorList>
            <person name="Pan Q."/>
            <person name="Jouanno E."/>
            <person name="Zahm M."/>
            <person name="Klopp C."/>
            <person name="Cabau C."/>
            <person name="Louis A."/>
            <person name="Berthelot C."/>
            <person name="Parey E."/>
            <person name="Roest Crollius H."/>
            <person name="Montfort J."/>
            <person name="Robinson-Rechavi M."/>
            <person name="Bouchez O."/>
            <person name="Lampietro C."/>
            <person name="Lopez Roques C."/>
            <person name="Donnadieu C."/>
            <person name="Postlethwait J."/>
            <person name="Bobe J."/>
            <person name="Dillon D."/>
            <person name="Chandos A."/>
            <person name="von Hippel F."/>
            <person name="Guiguen Y."/>
        </authorList>
    </citation>
    <scope>NUCLEOTIDE SEQUENCE</scope>
    <source>
        <strain evidence="1">YG-Jan2019</strain>
    </source>
</reference>